<dbReference type="EMBL" id="DS268590">
    <property type="protein sequence ID" value="EFO92527.1"/>
    <property type="molecule type" value="Genomic_DNA"/>
</dbReference>
<sequence length="82" mass="9202">MKKGVIKMSGFQLVEIKTFPKKQRDSLLNGRQTTIFLFSLNSYYIVAVSETSGCEVASNVEGILQLASDLRDNIHFEQNVFG</sequence>
<proteinExistence type="predicted"/>
<reference evidence="1" key="1">
    <citation type="submission" date="2007-07" db="EMBL/GenBank/DDBJ databases">
        <title>PCAP assembly of the Caenorhabditis remanei genome.</title>
        <authorList>
            <consortium name="The Caenorhabditis remanei Sequencing Consortium"/>
            <person name="Wilson R.K."/>
        </authorList>
    </citation>
    <scope>NUCLEOTIDE SEQUENCE [LARGE SCALE GENOMIC DNA]</scope>
    <source>
        <strain evidence="1">PB4641</strain>
    </source>
</reference>
<dbReference type="AlphaFoldDB" id="E3NBY3"/>
<dbReference type="Proteomes" id="UP000008281">
    <property type="component" value="Unassembled WGS sequence"/>
</dbReference>
<protein>
    <submittedName>
        <fullName evidence="1">Uncharacterized protein</fullName>
    </submittedName>
</protein>
<dbReference type="InParanoid" id="E3NBY3"/>
<dbReference type="HOGENOM" id="CLU_2560470_0_0_1"/>
<keyword evidence="2" id="KW-1185">Reference proteome</keyword>
<evidence type="ECO:0000313" key="1">
    <source>
        <dbReference type="EMBL" id="EFO92527.1"/>
    </source>
</evidence>
<gene>
    <name evidence="1" type="ORF">CRE_14963</name>
</gene>
<name>E3NBY3_CAERE</name>
<organism evidence="2">
    <name type="scientific">Caenorhabditis remanei</name>
    <name type="common">Caenorhabditis vulgaris</name>
    <dbReference type="NCBI Taxonomy" id="31234"/>
    <lineage>
        <taxon>Eukaryota</taxon>
        <taxon>Metazoa</taxon>
        <taxon>Ecdysozoa</taxon>
        <taxon>Nematoda</taxon>
        <taxon>Chromadorea</taxon>
        <taxon>Rhabditida</taxon>
        <taxon>Rhabditina</taxon>
        <taxon>Rhabditomorpha</taxon>
        <taxon>Rhabditoidea</taxon>
        <taxon>Rhabditidae</taxon>
        <taxon>Peloderinae</taxon>
        <taxon>Caenorhabditis</taxon>
    </lineage>
</organism>
<accession>E3NBY3</accession>
<evidence type="ECO:0000313" key="2">
    <source>
        <dbReference type="Proteomes" id="UP000008281"/>
    </source>
</evidence>